<proteinExistence type="predicted"/>
<dbReference type="AlphaFoldDB" id="A0A413IKG8"/>
<accession>A0A413IKG8</accession>
<gene>
    <name evidence="1" type="ORF">DXA50_14430</name>
</gene>
<reference evidence="1 2" key="1">
    <citation type="submission" date="2018-08" db="EMBL/GenBank/DDBJ databases">
        <title>A genome reference for cultivated species of the human gut microbiota.</title>
        <authorList>
            <person name="Zou Y."/>
            <person name="Xue W."/>
            <person name="Luo G."/>
        </authorList>
    </citation>
    <scope>NUCLEOTIDE SEQUENCE [LARGE SCALE GENOMIC DNA]</scope>
    <source>
        <strain evidence="1 2">OF02-7</strain>
    </source>
</reference>
<comment type="caution">
    <text evidence="1">The sequence shown here is derived from an EMBL/GenBank/DDBJ whole genome shotgun (WGS) entry which is preliminary data.</text>
</comment>
<sequence length="60" mass="7191">MTNDIFFIIICFYDGTLKGNEKLQVWVLFSKKRENEEKHGKNFSDDKLNQTNYILYICSH</sequence>
<dbReference type="Proteomes" id="UP000286063">
    <property type="component" value="Unassembled WGS sequence"/>
</dbReference>
<protein>
    <submittedName>
        <fullName evidence="1">Uncharacterized protein</fullName>
    </submittedName>
</protein>
<organism evidence="1 2">
    <name type="scientific">Butyricimonas virosa</name>
    <dbReference type="NCBI Taxonomy" id="544645"/>
    <lineage>
        <taxon>Bacteria</taxon>
        <taxon>Pseudomonadati</taxon>
        <taxon>Bacteroidota</taxon>
        <taxon>Bacteroidia</taxon>
        <taxon>Bacteroidales</taxon>
        <taxon>Odoribacteraceae</taxon>
        <taxon>Butyricimonas</taxon>
    </lineage>
</organism>
<evidence type="ECO:0000313" key="2">
    <source>
        <dbReference type="Proteomes" id="UP000286063"/>
    </source>
</evidence>
<evidence type="ECO:0000313" key="1">
    <source>
        <dbReference type="EMBL" id="RGY14687.1"/>
    </source>
</evidence>
<dbReference type="EMBL" id="QSCR01000028">
    <property type="protein sequence ID" value="RGY14687.1"/>
    <property type="molecule type" value="Genomic_DNA"/>
</dbReference>
<name>A0A413IKG8_9BACT</name>